<feature type="region of interest" description="Disordered" evidence="9">
    <location>
        <begin position="19"/>
        <end position="64"/>
    </location>
</feature>
<evidence type="ECO:0000256" key="2">
    <source>
        <dbReference type="ARBA" id="ARBA00005948"/>
    </source>
</evidence>
<dbReference type="GO" id="GO:0016020">
    <property type="term" value="C:membrane"/>
    <property type="evidence" value="ECO:0007669"/>
    <property type="project" value="UniProtKB-SubCell"/>
</dbReference>
<feature type="compositionally biased region" description="Basic residues" evidence="9">
    <location>
        <begin position="352"/>
        <end position="361"/>
    </location>
</feature>
<evidence type="ECO:0000256" key="10">
    <source>
        <dbReference type="SAM" id="Phobius"/>
    </source>
</evidence>
<comment type="similarity">
    <text evidence="2">Belongs to the FXYD family.</text>
</comment>
<dbReference type="InterPro" id="IPR047297">
    <property type="entry name" value="FXYD_motif"/>
</dbReference>
<dbReference type="Proteomes" id="UP001474421">
    <property type="component" value="Unassembled WGS sequence"/>
</dbReference>
<dbReference type="CDD" id="cd20324">
    <property type="entry name" value="FXYD6"/>
    <property type="match status" value="1"/>
</dbReference>
<dbReference type="EMBL" id="JAOTOJ010000010">
    <property type="protein sequence ID" value="KAK9394903.1"/>
    <property type="molecule type" value="Genomic_DNA"/>
</dbReference>
<organism evidence="11 12">
    <name type="scientific">Crotalus adamanteus</name>
    <name type="common">Eastern diamondback rattlesnake</name>
    <dbReference type="NCBI Taxonomy" id="8729"/>
    <lineage>
        <taxon>Eukaryota</taxon>
        <taxon>Metazoa</taxon>
        <taxon>Chordata</taxon>
        <taxon>Craniata</taxon>
        <taxon>Vertebrata</taxon>
        <taxon>Euteleostomi</taxon>
        <taxon>Lepidosauria</taxon>
        <taxon>Squamata</taxon>
        <taxon>Bifurcata</taxon>
        <taxon>Unidentata</taxon>
        <taxon>Episquamata</taxon>
        <taxon>Toxicofera</taxon>
        <taxon>Serpentes</taxon>
        <taxon>Colubroidea</taxon>
        <taxon>Viperidae</taxon>
        <taxon>Crotalinae</taxon>
        <taxon>Crotalus</taxon>
    </lineage>
</organism>
<evidence type="ECO:0000256" key="4">
    <source>
        <dbReference type="ARBA" id="ARBA00022692"/>
    </source>
</evidence>
<feature type="region of interest" description="Disordered" evidence="9">
    <location>
        <begin position="86"/>
        <end position="108"/>
    </location>
</feature>
<evidence type="ECO:0000313" key="11">
    <source>
        <dbReference type="EMBL" id="KAK9394903.1"/>
    </source>
</evidence>
<accession>A0AAW1AYB7</accession>
<name>A0AAW1AYB7_CROAD</name>
<protein>
    <recommendedName>
        <fullName evidence="13">FXYD domain-containing ion transport regulator</fullName>
    </recommendedName>
</protein>
<keyword evidence="8 10" id="KW-0472">Membrane</keyword>
<dbReference type="GO" id="GO:0043269">
    <property type="term" value="P:regulation of monoatomic ion transport"/>
    <property type="evidence" value="ECO:0007669"/>
    <property type="project" value="InterPro"/>
</dbReference>
<keyword evidence="12" id="KW-1185">Reference proteome</keyword>
<feature type="compositionally biased region" description="Basic and acidic residues" evidence="9">
    <location>
        <begin position="235"/>
        <end position="249"/>
    </location>
</feature>
<dbReference type="PANTHER" id="PTHR14132">
    <property type="entry name" value="SODIUM/POTASSIUM-TRANSPORTING ATPASE SUBUNIT GAMMA"/>
    <property type="match status" value="1"/>
</dbReference>
<evidence type="ECO:0000256" key="7">
    <source>
        <dbReference type="ARBA" id="ARBA00023065"/>
    </source>
</evidence>
<evidence type="ECO:0000256" key="1">
    <source>
        <dbReference type="ARBA" id="ARBA00004479"/>
    </source>
</evidence>
<dbReference type="PANTHER" id="PTHR14132:SF15">
    <property type="entry name" value="FXYD DOMAIN-CONTAINING ION TRANSPORT REGULATOR 6-RELATED"/>
    <property type="match status" value="1"/>
</dbReference>
<comment type="caution">
    <text evidence="11">The sequence shown here is derived from an EMBL/GenBank/DDBJ whole genome shotgun (WGS) entry which is preliminary data.</text>
</comment>
<evidence type="ECO:0000256" key="5">
    <source>
        <dbReference type="ARBA" id="ARBA00022729"/>
    </source>
</evidence>
<dbReference type="Gene3D" id="1.20.5.780">
    <property type="entry name" value="Single helix bin"/>
    <property type="match status" value="1"/>
</dbReference>
<feature type="transmembrane region" description="Helical" evidence="10">
    <location>
        <begin position="644"/>
        <end position="663"/>
    </location>
</feature>
<keyword evidence="6 10" id="KW-1133">Transmembrane helix</keyword>
<evidence type="ECO:0000256" key="6">
    <source>
        <dbReference type="ARBA" id="ARBA00022989"/>
    </source>
</evidence>
<evidence type="ECO:0000313" key="12">
    <source>
        <dbReference type="Proteomes" id="UP001474421"/>
    </source>
</evidence>
<evidence type="ECO:0008006" key="13">
    <source>
        <dbReference type="Google" id="ProtNLM"/>
    </source>
</evidence>
<gene>
    <name evidence="11" type="ORF">NXF25_014249</name>
</gene>
<keyword evidence="7" id="KW-0406">Ion transport</keyword>
<dbReference type="GO" id="GO:0017080">
    <property type="term" value="F:sodium channel regulator activity"/>
    <property type="evidence" value="ECO:0007669"/>
    <property type="project" value="TreeGrafter"/>
</dbReference>
<proteinExistence type="inferred from homology"/>
<feature type="region of interest" description="Disordered" evidence="9">
    <location>
        <begin position="345"/>
        <end position="377"/>
    </location>
</feature>
<reference evidence="11 12" key="1">
    <citation type="journal article" date="2024" name="Proc. Natl. Acad. Sci. U.S.A.">
        <title>The genetic regulatory architecture and epigenomic basis for age-related changes in rattlesnake venom.</title>
        <authorList>
            <person name="Hogan M.P."/>
            <person name="Holding M.L."/>
            <person name="Nystrom G.S."/>
            <person name="Colston T.J."/>
            <person name="Bartlett D.A."/>
            <person name="Mason A.J."/>
            <person name="Ellsworth S.A."/>
            <person name="Rautsaw R.M."/>
            <person name="Lawrence K.C."/>
            <person name="Strickland J.L."/>
            <person name="He B."/>
            <person name="Fraser P."/>
            <person name="Margres M.J."/>
            <person name="Gilbert D.M."/>
            <person name="Gibbs H.L."/>
            <person name="Parkinson C.L."/>
            <person name="Rokyta D.R."/>
        </authorList>
    </citation>
    <scope>NUCLEOTIDE SEQUENCE [LARGE SCALE GENOMIC DNA]</scope>
    <source>
        <strain evidence="11">DRR0105</strain>
    </source>
</reference>
<evidence type="ECO:0000256" key="8">
    <source>
        <dbReference type="ARBA" id="ARBA00023136"/>
    </source>
</evidence>
<feature type="region of interest" description="Disordered" evidence="9">
    <location>
        <begin position="199"/>
        <end position="270"/>
    </location>
</feature>
<comment type="subcellular location">
    <subcellularLocation>
        <location evidence="1">Membrane</location>
        <topology evidence="1">Single-pass type I membrane protein</topology>
    </subcellularLocation>
</comment>
<evidence type="ECO:0000256" key="9">
    <source>
        <dbReference type="SAM" id="MobiDB-lite"/>
    </source>
</evidence>
<dbReference type="PROSITE" id="PS01310">
    <property type="entry name" value="FXYD"/>
    <property type="match status" value="1"/>
</dbReference>
<dbReference type="Pfam" id="PF02038">
    <property type="entry name" value="ATP1G1_PLM_MAT8"/>
    <property type="match status" value="1"/>
</dbReference>
<dbReference type="GO" id="GO:0006811">
    <property type="term" value="P:monoatomic ion transport"/>
    <property type="evidence" value="ECO:0007669"/>
    <property type="project" value="UniProtKB-KW"/>
</dbReference>
<sequence>MGRAITRFVFQLPFLHNPAVGSSRKGPIRNGRDPRTGTVPSEEEARRAVSWLPGPPSPTRLGDQGLLESLGSEGLGERAPGAAARADITGVGREGTPTPPGHVERSQQPPAFPPGARLGLHFRLAPALLPAERGHARAPCTPSPCQLRGDAGLSRATVGRQETPNLERGFSLCGRRLPGKDARGEGLRGWVFEESCVPGRRTGGPSGRRGPSVSRDRALRTPEILSARGGVRGQEPSRLHGEAASEHVQADPQSACRAQPGGEGRWTGRAGDFSSGETLFFRTPPFWVADRDLRRRGGGARGSVWRGLPPRLAIGFQVAVSTAGWHGTLARGCLVTAHLPPWSAGLPLPARLPRRDRRRPARSSPPQLGRRGGLSSAPWSRAARAWGGSCSQPAAPAPRLSETRAGLSGAPRFLSAKRAASPGGQLGGRVALCLPALRGGTDIRRRRHAQNISGSPPLPIVAQAQFWQCRLGSSRGARRPPANSLGCLTRSGRVVSSGSGMKGRTGAALRGGPRGRLEKSLRVGVAEVWVPALLSQETSAGGMVAGGESPWPTGTAGEESRVLSLDLGFSAKKLEQQTSLSLSCKPVHLVMIQPDWFLSKRRRHRSELRGQEITVLQAAVILAEVTEQEKEKDPFNYDYQTLRIGGLTFAVVFFTLGILLILSRRCRCSFNTKARAPGDEEVQAENLIASNGGIGPTRAALLYGPCIKGVFFFQQHRRKQRTEAKVYSKGELTLDQWIPMQTR</sequence>
<dbReference type="AlphaFoldDB" id="A0AAW1AYB7"/>
<dbReference type="InterPro" id="IPR000272">
    <property type="entry name" value="Ion-transport_regulator_FXYD"/>
</dbReference>
<keyword evidence="3" id="KW-0813">Transport</keyword>
<evidence type="ECO:0000256" key="3">
    <source>
        <dbReference type="ARBA" id="ARBA00022448"/>
    </source>
</evidence>
<keyword evidence="5" id="KW-0732">Signal</keyword>
<keyword evidence="4 10" id="KW-0812">Transmembrane</keyword>